<proteinExistence type="inferred from homology"/>
<dbReference type="InterPro" id="IPR003593">
    <property type="entry name" value="AAA+_ATPase"/>
</dbReference>
<feature type="domain" description="ABC transporter" evidence="7">
    <location>
        <begin position="7"/>
        <end position="232"/>
    </location>
</feature>
<sequence>MTSEPAVRVTGLEKAYHDNVAVTGFDLTVERGEVFALLGPNGAGKTTVVEILEGHRDRDAGQVRVLDTDPKRGGADWRSRIGIVPQEDFAFPGLTVEETLRHFAGYYPHPRDPGEVLEAVGLTGKRTARAPSLSGGQQRRLSVALGVIGDPEVLFLDEPTTGFDPEARRQFWELIRGFGAAGTTVLLTTHYLEEAEHLADRIGVMVGGRMAEVGDPATIGGRDTDSAQVSWSGPEGLEVLDTPIPTKTVVELAGRHAGEIPGLQVKRPTLEDFYLKMIGAPR</sequence>
<protein>
    <submittedName>
        <fullName evidence="8">ABC-2 type transport system ATP-binding protein</fullName>
    </submittedName>
</protein>
<dbReference type="Proteomes" id="UP000741013">
    <property type="component" value="Unassembled WGS sequence"/>
</dbReference>
<keyword evidence="5 8" id="KW-0067">ATP-binding</keyword>
<dbReference type="InterPro" id="IPR050763">
    <property type="entry name" value="ABC_transporter_ATP-binding"/>
</dbReference>
<evidence type="ECO:0000256" key="2">
    <source>
        <dbReference type="ARBA" id="ARBA00005417"/>
    </source>
</evidence>
<accession>A0ABS4PXS0</accession>
<reference evidence="8 9" key="1">
    <citation type="submission" date="2021-03" db="EMBL/GenBank/DDBJ databases">
        <title>Sequencing the genomes of 1000 actinobacteria strains.</title>
        <authorList>
            <person name="Klenk H.-P."/>
        </authorList>
    </citation>
    <scope>NUCLEOTIDE SEQUENCE [LARGE SCALE GENOMIC DNA]</scope>
    <source>
        <strain evidence="8 9">DSM 45510</strain>
    </source>
</reference>
<dbReference type="PROSITE" id="PS50893">
    <property type="entry name" value="ABC_TRANSPORTER_2"/>
    <property type="match status" value="1"/>
</dbReference>
<dbReference type="InterPro" id="IPR027417">
    <property type="entry name" value="P-loop_NTPase"/>
</dbReference>
<evidence type="ECO:0000256" key="1">
    <source>
        <dbReference type="ARBA" id="ARBA00004202"/>
    </source>
</evidence>
<name>A0ABS4PXS0_9PSEU</name>
<keyword evidence="4" id="KW-0547">Nucleotide-binding</keyword>
<evidence type="ECO:0000256" key="4">
    <source>
        <dbReference type="ARBA" id="ARBA00022741"/>
    </source>
</evidence>
<dbReference type="PROSITE" id="PS00211">
    <property type="entry name" value="ABC_TRANSPORTER_1"/>
    <property type="match status" value="1"/>
</dbReference>
<comment type="caution">
    <text evidence="8">The sequence shown here is derived from an EMBL/GenBank/DDBJ whole genome shotgun (WGS) entry which is preliminary data.</text>
</comment>
<dbReference type="Gene3D" id="3.40.50.300">
    <property type="entry name" value="P-loop containing nucleotide triphosphate hydrolases"/>
    <property type="match status" value="1"/>
</dbReference>
<dbReference type="CDD" id="cd03230">
    <property type="entry name" value="ABC_DR_subfamily_A"/>
    <property type="match status" value="1"/>
</dbReference>
<dbReference type="GO" id="GO:0005524">
    <property type="term" value="F:ATP binding"/>
    <property type="evidence" value="ECO:0007669"/>
    <property type="project" value="UniProtKB-KW"/>
</dbReference>
<evidence type="ECO:0000256" key="6">
    <source>
        <dbReference type="ARBA" id="ARBA00023251"/>
    </source>
</evidence>
<keyword evidence="6" id="KW-0046">Antibiotic resistance</keyword>
<comment type="similarity">
    <text evidence="2">Belongs to the ABC transporter superfamily.</text>
</comment>
<dbReference type="SUPFAM" id="SSF52540">
    <property type="entry name" value="P-loop containing nucleoside triphosphate hydrolases"/>
    <property type="match status" value="1"/>
</dbReference>
<dbReference type="PANTHER" id="PTHR42711">
    <property type="entry name" value="ABC TRANSPORTER ATP-BINDING PROTEIN"/>
    <property type="match status" value="1"/>
</dbReference>
<evidence type="ECO:0000256" key="3">
    <source>
        <dbReference type="ARBA" id="ARBA00022448"/>
    </source>
</evidence>
<keyword evidence="3" id="KW-0813">Transport</keyword>
<evidence type="ECO:0000313" key="9">
    <source>
        <dbReference type="Proteomes" id="UP000741013"/>
    </source>
</evidence>
<evidence type="ECO:0000256" key="5">
    <source>
        <dbReference type="ARBA" id="ARBA00022840"/>
    </source>
</evidence>
<comment type="subcellular location">
    <subcellularLocation>
        <location evidence="1">Cell membrane</location>
        <topology evidence="1">Peripheral membrane protein</topology>
    </subcellularLocation>
</comment>
<organism evidence="8 9">
    <name type="scientific">Amycolatopsis magusensis</name>
    <dbReference type="NCBI Taxonomy" id="882444"/>
    <lineage>
        <taxon>Bacteria</taxon>
        <taxon>Bacillati</taxon>
        <taxon>Actinomycetota</taxon>
        <taxon>Actinomycetes</taxon>
        <taxon>Pseudonocardiales</taxon>
        <taxon>Pseudonocardiaceae</taxon>
        <taxon>Amycolatopsis</taxon>
    </lineage>
</organism>
<dbReference type="Pfam" id="PF00005">
    <property type="entry name" value="ABC_tran"/>
    <property type="match status" value="1"/>
</dbReference>
<dbReference type="EMBL" id="JAGGMS010000001">
    <property type="protein sequence ID" value="MBP2184232.1"/>
    <property type="molecule type" value="Genomic_DNA"/>
</dbReference>
<dbReference type="InterPro" id="IPR017871">
    <property type="entry name" value="ABC_transporter-like_CS"/>
</dbReference>
<dbReference type="RefSeq" id="WP_209667280.1">
    <property type="nucleotide sequence ID" value="NZ_JAGGMS010000001.1"/>
</dbReference>
<keyword evidence="9" id="KW-1185">Reference proteome</keyword>
<dbReference type="InterPro" id="IPR003439">
    <property type="entry name" value="ABC_transporter-like_ATP-bd"/>
</dbReference>
<gene>
    <name evidence="8" type="ORF">JOM49_005758</name>
</gene>
<evidence type="ECO:0000259" key="7">
    <source>
        <dbReference type="PROSITE" id="PS50893"/>
    </source>
</evidence>
<dbReference type="PANTHER" id="PTHR42711:SF5">
    <property type="entry name" value="ABC TRANSPORTER ATP-BINDING PROTEIN NATA"/>
    <property type="match status" value="1"/>
</dbReference>
<dbReference type="SMART" id="SM00382">
    <property type="entry name" value="AAA"/>
    <property type="match status" value="1"/>
</dbReference>
<evidence type="ECO:0000313" key="8">
    <source>
        <dbReference type="EMBL" id="MBP2184232.1"/>
    </source>
</evidence>